<dbReference type="OrthoDB" id="661058at2759"/>
<keyword evidence="1" id="KW-0472">Membrane</keyword>
<dbReference type="AlphaFoldDB" id="A0A833QK51"/>
<evidence type="ECO:0000313" key="3">
    <source>
        <dbReference type="Proteomes" id="UP000623129"/>
    </source>
</evidence>
<reference evidence="2" key="1">
    <citation type="submission" date="2020-01" db="EMBL/GenBank/DDBJ databases">
        <title>Genome sequence of Kobresia littledalei, the first chromosome-level genome in the family Cyperaceae.</title>
        <authorList>
            <person name="Qu G."/>
        </authorList>
    </citation>
    <scope>NUCLEOTIDE SEQUENCE</scope>
    <source>
        <strain evidence="2">C.B.Clarke</strain>
        <tissue evidence="2">Leaf</tissue>
    </source>
</reference>
<accession>A0A833QK51</accession>
<sequence length="150" mass="16530">MTGAAVVSSSDRHSRLISDLCTIVAALIIPSRASHVTSRVQEPVREWPVTPGAIASLLLGASFAMMVCGSVTFMLGFMLMPWVIGFMMLFCFAGFVSCLGLIWRGMFSTTQKQLSVLLISPIQTMWVPEFSMARRENLKSIPLPLSIPFW</sequence>
<name>A0A833QK51_9POAL</name>
<evidence type="ECO:0000256" key="1">
    <source>
        <dbReference type="SAM" id="Phobius"/>
    </source>
</evidence>
<protein>
    <submittedName>
        <fullName evidence="2">Uncharacterized protein</fullName>
    </submittedName>
</protein>
<keyword evidence="1" id="KW-0812">Transmembrane</keyword>
<evidence type="ECO:0000313" key="2">
    <source>
        <dbReference type="EMBL" id="KAF3327680.1"/>
    </source>
</evidence>
<feature type="transmembrane region" description="Helical" evidence="1">
    <location>
        <begin position="82"/>
        <end position="103"/>
    </location>
</feature>
<gene>
    <name evidence="2" type="ORF">FCM35_KLT07798</name>
</gene>
<proteinExistence type="predicted"/>
<dbReference type="PANTHER" id="PTHR34781">
    <property type="entry name" value="TRANSMEMBRANE PROTEIN"/>
    <property type="match status" value="1"/>
</dbReference>
<comment type="caution">
    <text evidence="2">The sequence shown here is derived from an EMBL/GenBank/DDBJ whole genome shotgun (WGS) entry which is preliminary data.</text>
</comment>
<dbReference type="PANTHER" id="PTHR34781:SF1">
    <property type="entry name" value="OS01G0923000 PROTEIN"/>
    <property type="match status" value="1"/>
</dbReference>
<organism evidence="2 3">
    <name type="scientific">Carex littledalei</name>
    <dbReference type="NCBI Taxonomy" id="544730"/>
    <lineage>
        <taxon>Eukaryota</taxon>
        <taxon>Viridiplantae</taxon>
        <taxon>Streptophyta</taxon>
        <taxon>Embryophyta</taxon>
        <taxon>Tracheophyta</taxon>
        <taxon>Spermatophyta</taxon>
        <taxon>Magnoliopsida</taxon>
        <taxon>Liliopsida</taxon>
        <taxon>Poales</taxon>
        <taxon>Cyperaceae</taxon>
        <taxon>Cyperoideae</taxon>
        <taxon>Cariceae</taxon>
        <taxon>Carex</taxon>
        <taxon>Carex subgen. Euthyceras</taxon>
    </lineage>
</organism>
<dbReference type="EMBL" id="SWLB01000017">
    <property type="protein sequence ID" value="KAF3327680.1"/>
    <property type="molecule type" value="Genomic_DNA"/>
</dbReference>
<keyword evidence="1" id="KW-1133">Transmembrane helix</keyword>
<dbReference type="Proteomes" id="UP000623129">
    <property type="component" value="Unassembled WGS sequence"/>
</dbReference>
<feature type="transmembrane region" description="Helical" evidence="1">
    <location>
        <begin position="54"/>
        <end position="76"/>
    </location>
</feature>
<keyword evidence="3" id="KW-1185">Reference proteome</keyword>